<proteinExistence type="predicted"/>
<protein>
    <submittedName>
        <fullName evidence="1">Unannotated protein</fullName>
    </submittedName>
</protein>
<organism evidence="1">
    <name type="scientific">freshwater metagenome</name>
    <dbReference type="NCBI Taxonomy" id="449393"/>
    <lineage>
        <taxon>unclassified sequences</taxon>
        <taxon>metagenomes</taxon>
        <taxon>ecological metagenomes</taxon>
    </lineage>
</organism>
<accession>A0A6J7IYB9</accession>
<evidence type="ECO:0000313" key="1">
    <source>
        <dbReference type="EMBL" id="CAB4935740.1"/>
    </source>
</evidence>
<gene>
    <name evidence="1" type="ORF">UFOPK3774_00326</name>
</gene>
<dbReference type="AlphaFoldDB" id="A0A6J7IYB9"/>
<name>A0A6J7IYB9_9ZZZZ</name>
<dbReference type="EMBL" id="CAFBNG010000038">
    <property type="protein sequence ID" value="CAB4935740.1"/>
    <property type="molecule type" value="Genomic_DNA"/>
</dbReference>
<reference evidence="1" key="1">
    <citation type="submission" date="2020-05" db="EMBL/GenBank/DDBJ databases">
        <authorList>
            <person name="Chiriac C."/>
            <person name="Salcher M."/>
            <person name="Ghai R."/>
            <person name="Kavagutti S V."/>
        </authorList>
    </citation>
    <scope>NUCLEOTIDE SEQUENCE</scope>
</reference>
<sequence>MAHKVFLVMSDKFLEHLLADEGRIHPNVSHISTVIDAPGRSFQGLCTCGWSSTFTHYEEADLLRAMHAHAVRTFDSYR</sequence>